<protein>
    <submittedName>
        <fullName evidence="1">Uncharacterized protein</fullName>
    </submittedName>
</protein>
<reference evidence="1" key="1">
    <citation type="journal article" date="2014" name="Front. Microbiol.">
        <title>High frequency of phylogenetically diverse reductive dehalogenase-homologous genes in deep subseafloor sedimentary metagenomes.</title>
        <authorList>
            <person name="Kawai M."/>
            <person name="Futagami T."/>
            <person name="Toyoda A."/>
            <person name="Takaki Y."/>
            <person name="Nishi S."/>
            <person name="Hori S."/>
            <person name="Arai W."/>
            <person name="Tsubouchi T."/>
            <person name="Morono Y."/>
            <person name="Uchiyama I."/>
            <person name="Ito T."/>
            <person name="Fujiyama A."/>
            <person name="Inagaki F."/>
            <person name="Takami H."/>
        </authorList>
    </citation>
    <scope>NUCLEOTIDE SEQUENCE</scope>
    <source>
        <strain evidence="1">Expedition CK06-06</strain>
    </source>
</reference>
<dbReference type="AlphaFoldDB" id="X1UM79"/>
<name>X1UM79_9ZZZZ</name>
<dbReference type="EMBL" id="BARW01032969">
    <property type="protein sequence ID" value="GAJ04707.1"/>
    <property type="molecule type" value="Genomic_DNA"/>
</dbReference>
<organism evidence="1">
    <name type="scientific">marine sediment metagenome</name>
    <dbReference type="NCBI Taxonomy" id="412755"/>
    <lineage>
        <taxon>unclassified sequences</taxon>
        <taxon>metagenomes</taxon>
        <taxon>ecological metagenomes</taxon>
    </lineage>
</organism>
<evidence type="ECO:0000313" key="1">
    <source>
        <dbReference type="EMBL" id="GAJ04707.1"/>
    </source>
</evidence>
<comment type="caution">
    <text evidence="1">The sequence shown here is derived from an EMBL/GenBank/DDBJ whole genome shotgun (WGS) entry which is preliminary data.</text>
</comment>
<accession>X1UM79</accession>
<proteinExistence type="predicted"/>
<gene>
    <name evidence="1" type="ORF">S12H4_52042</name>
</gene>
<sequence>MPARTSLIERGAGGHYVIIIPEHDMVFVHRVNTYLRGHQVSGADVGTLLQMIFDAKAVSN</sequence>